<gene>
    <name evidence="1" type="ORF">DB44_CW00630</name>
</gene>
<name>A0A0C1JKS0_9BACT</name>
<dbReference type="AlphaFoldDB" id="A0A0C1JKS0"/>
<protein>
    <submittedName>
        <fullName evidence="1">Uncharacterized protein</fullName>
    </submittedName>
</protein>
<comment type="caution">
    <text evidence="1">The sequence shown here is derived from an EMBL/GenBank/DDBJ whole genome shotgun (WGS) entry which is preliminary data.</text>
</comment>
<sequence>MASASVKISKVGFCENWLFHFFLKPKKIHFIMNDFLRISHFSILKNITFFNGFYVYF</sequence>
<accession>A0A0C1JKS0</accession>
<proteinExistence type="predicted"/>
<dbReference type="EMBL" id="JSAN01000069">
    <property type="protein sequence ID" value="KIC71890.1"/>
    <property type="molecule type" value="Genomic_DNA"/>
</dbReference>
<dbReference type="Proteomes" id="UP000031465">
    <property type="component" value="Unassembled WGS sequence"/>
</dbReference>
<organism evidence="1 2">
    <name type="scientific">Candidatus Protochlamydia amoebophila</name>
    <dbReference type="NCBI Taxonomy" id="362787"/>
    <lineage>
        <taxon>Bacteria</taxon>
        <taxon>Pseudomonadati</taxon>
        <taxon>Chlamydiota</taxon>
        <taxon>Chlamydiia</taxon>
        <taxon>Parachlamydiales</taxon>
        <taxon>Parachlamydiaceae</taxon>
        <taxon>Candidatus Protochlamydia</taxon>
    </lineage>
</organism>
<dbReference type="PATRIC" id="fig|362787.3.peg.1141"/>
<evidence type="ECO:0000313" key="2">
    <source>
        <dbReference type="Proteomes" id="UP000031465"/>
    </source>
</evidence>
<evidence type="ECO:0000313" key="1">
    <source>
        <dbReference type="EMBL" id="KIC71890.1"/>
    </source>
</evidence>
<reference evidence="1 2" key="1">
    <citation type="journal article" date="2014" name="Mol. Biol. Evol.">
        <title>Massive expansion of Ubiquitination-related gene families within the Chlamydiae.</title>
        <authorList>
            <person name="Domman D."/>
            <person name="Collingro A."/>
            <person name="Lagkouvardos I."/>
            <person name="Gehre L."/>
            <person name="Weinmaier T."/>
            <person name="Rattei T."/>
            <person name="Subtil A."/>
            <person name="Horn M."/>
        </authorList>
    </citation>
    <scope>NUCLEOTIDE SEQUENCE [LARGE SCALE GENOMIC DNA]</scope>
    <source>
        <strain evidence="1 2">EI2</strain>
    </source>
</reference>